<sequence>MDRTARSEPAAARPVSVERTSEHEVVVRRMFDAPARLVFEAWTTPELFRQWWLPQSMAAQLRSLEMDARTGGSYRLDFGDGMAFYGTYQEVTPHTRIVWTNEEDGESGSVTTVILREQDGVTHLVLTEVFPSRAALEQGDGALDALHETFAQLDDLLAQLPA</sequence>
<reference evidence="4" key="1">
    <citation type="journal article" date="2019" name="Int. J. Syst. Evol. Microbiol.">
        <title>The Global Catalogue of Microorganisms (GCM) 10K type strain sequencing project: providing services to taxonomists for standard genome sequencing and annotation.</title>
        <authorList>
            <consortium name="The Broad Institute Genomics Platform"/>
            <consortium name="The Broad Institute Genome Sequencing Center for Infectious Disease"/>
            <person name="Wu L."/>
            <person name="Ma J."/>
        </authorList>
    </citation>
    <scope>NUCLEOTIDE SEQUENCE [LARGE SCALE GENOMIC DNA]</scope>
    <source>
        <strain evidence="4">JCM 16929</strain>
    </source>
</reference>
<evidence type="ECO:0000313" key="4">
    <source>
        <dbReference type="Proteomes" id="UP001501490"/>
    </source>
</evidence>
<evidence type="ECO:0000259" key="2">
    <source>
        <dbReference type="Pfam" id="PF08327"/>
    </source>
</evidence>
<name>A0ABP7AXC6_9ACTN</name>
<evidence type="ECO:0000256" key="1">
    <source>
        <dbReference type="ARBA" id="ARBA00006817"/>
    </source>
</evidence>
<organism evidence="3 4">
    <name type="scientific">Microlunatus ginsengisoli</name>
    <dbReference type="NCBI Taxonomy" id="363863"/>
    <lineage>
        <taxon>Bacteria</taxon>
        <taxon>Bacillati</taxon>
        <taxon>Actinomycetota</taxon>
        <taxon>Actinomycetes</taxon>
        <taxon>Propionibacteriales</taxon>
        <taxon>Propionibacteriaceae</taxon>
        <taxon>Microlunatus</taxon>
    </lineage>
</organism>
<comment type="similarity">
    <text evidence="1">Belongs to the AHA1 family.</text>
</comment>
<feature type="domain" description="Activator of Hsp90 ATPase homologue 1/2-like C-terminal" evidence="2">
    <location>
        <begin position="32"/>
        <end position="157"/>
    </location>
</feature>
<comment type="caution">
    <text evidence="3">The sequence shown here is derived from an EMBL/GenBank/DDBJ whole genome shotgun (WGS) entry which is preliminary data.</text>
</comment>
<dbReference type="SUPFAM" id="SSF55961">
    <property type="entry name" value="Bet v1-like"/>
    <property type="match status" value="1"/>
</dbReference>
<protein>
    <recommendedName>
        <fullName evidence="2">Activator of Hsp90 ATPase homologue 1/2-like C-terminal domain-containing protein</fullName>
    </recommendedName>
</protein>
<evidence type="ECO:0000313" key="3">
    <source>
        <dbReference type="EMBL" id="GAA3642796.1"/>
    </source>
</evidence>
<dbReference type="InterPro" id="IPR013538">
    <property type="entry name" value="ASHA1/2-like_C"/>
</dbReference>
<dbReference type="EMBL" id="BAABAB010000056">
    <property type="protein sequence ID" value="GAA3642796.1"/>
    <property type="molecule type" value="Genomic_DNA"/>
</dbReference>
<keyword evidence="4" id="KW-1185">Reference proteome</keyword>
<dbReference type="Gene3D" id="3.30.530.20">
    <property type="match status" value="1"/>
</dbReference>
<dbReference type="InterPro" id="IPR023393">
    <property type="entry name" value="START-like_dom_sf"/>
</dbReference>
<proteinExistence type="inferred from homology"/>
<accession>A0ABP7AXC6</accession>
<dbReference type="Proteomes" id="UP001501490">
    <property type="component" value="Unassembled WGS sequence"/>
</dbReference>
<gene>
    <name evidence="3" type="ORF">GCM10022236_51720</name>
</gene>
<dbReference type="Pfam" id="PF08327">
    <property type="entry name" value="AHSA1"/>
    <property type="match status" value="1"/>
</dbReference>